<proteinExistence type="predicted"/>
<dbReference type="SMART" id="SM00220">
    <property type="entry name" value="S_TKc"/>
    <property type="match status" value="1"/>
</dbReference>
<dbReference type="OrthoDB" id="371216at2759"/>
<evidence type="ECO:0000313" key="3">
    <source>
        <dbReference type="EMBL" id="KEG01617.1"/>
    </source>
</evidence>
<dbReference type="Pfam" id="PF00069">
    <property type="entry name" value="Pkinase"/>
    <property type="match status" value="1"/>
</dbReference>
<evidence type="ECO:0000259" key="2">
    <source>
        <dbReference type="PROSITE" id="PS50011"/>
    </source>
</evidence>
<dbReference type="GO" id="GO:0005524">
    <property type="term" value="F:ATP binding"/>
    <property type="evidence" value="ECO:0007669"/>
    <property type="project" value="InterPro"/>
</dbReference>
<accession>A0A081ID59</accession>
<organism evidence="3 4">
    <name type="scientific">Plasmodium vinckei vinckei</name>
    <dbReference type="NCBI Taxonomy" id="54757"/>
    <lineage>
        <taxon>Eukaryota</taxon>
        <taxon>Sar</taxon>
        <taxon>Alveolata</taxon>
        <taxon>Apicomplexa</taxon>
        <taxon>Aconoidasida</taxon>
        <taxon>Haemosporida</taxon>
        <taxon>Plasmodiidae</taxon>
        <taxon>Plasmodium</taxon>
        <taxon>Plasmodium (Vinckeia)</taxon>
    </lineage>
</organism>
<dbReference type="Gene3D" id="1.10.510.10">
    <property type="entry name" value="Transferase(Phosphotransferase) domain 1"/>
    <property type="match status" value="1"/>
</dbReference>
<dbReference type="SUPFAM" id="SSF56112">
    <property type="entry name" value="Protein kinase-like (PK-like)"/>
    <property type="match status" value="1"/>
</dbReference>
<sequence length="1682" mass="197942">MYIHKKENMNLHMNNHFSGLNNHIYNTHFNSNQNYFQNNRYNCDIYDTFYKDEVNNFNEPISYGYDQCIYKNKPYAKFNNKTCALISMGQKGSKPEKKELYNVNNDAYNNIYSNLSYNSANEFKRKTFNLNNIKILDEEEDNYSSNINNVANGKHTDGLSNNNPYNYNQQNNTNNFRNYKNDNTKDTAYNYTKFNRDYDGNISDGKYKNSDKYSTNYNDNNYMNDRRANSSNLNVRTFPIPNQDLGNGDNQNNFNKIDKNNFQFMYNNYKNNDGNLYYDNKFKNYNYNIASAPTADSVNNMLDGNLNTNRTYSDYIRNNEKQSEKKFSNFNSDNCPFDKVGTNNDDKYKYLYDNPNNSKVMNPYNNDNYSERSSFYSKNPNGMANKNHILYPNLLSFRNKENDENEIKMEKKINLLKNIIVQSPTKKYNSSLNDDMYDSYPKDNLYANMIGEYTSNNGILDKKTKYINKENSNFEENHNTNLCDDLNSFEKLNETPNVFNKNKFTNKNHFRNDNYFHYKENNELHDKYNFANNGDRDIKSSKDDEQKYNRENPKGKRSHSFVDYYNNLKHMNMHDIPFDSSNNLYANKYPNLAQYSKNGYENKPYNCLSDSVSDTTRLVDGAYPKDNISSLYNGTNKNDDIIDKLYYNDGNNYNGFNNLFKNNERRNTESSRIGTKLNLQNNAYENKYDTKYSDAKENFKFNTNPSEINSKPLDNYDLYKPNNLMHNHQNNINNFRNQIYSKNDTGTFPINMNINPRSIPGEAIPNLEKNSPATFNNNAHYSNLIINNRNYGTNETALSLNSYEQKNNLNSNIISNFEDNKIVKKDNYNSKIKSNDLFYTNLRKKYGLLDNHKYKTPNNNYDCNIASTASSISSITNNKEDKLGSIFIKKKNDTQNFISNNPTLGTENNMYNFSNHNQQNENIIHTTNMNHPNSYTNDNIYNDIITRNRQYNQAQSLPDTNYNIFSNKINKIDQPLFRRNEHNLFSHKSASINTDTTTSFQRTNYYDEDKKNTNMYNNIIKKIASDTDSNKNGIYDTGSIKTLPSCLDSRVDSNLREENIFNKNFTNTDTLNIGGNNINLFHNMNKKNIHTKGSNTYNLNLNKQLPPLPFKSFTKNNALNNELYGNNNEQNLINDNMGTRFGQRNILGMNKSEEMNTNLATFNNISNKPLFNNYNFENTKMNTDDVMKNKLKINIETNIETNNIFDNNYMFTKGDQNKDFIHDKEIGQNDSDNILNKSYIMHKDKYNINQQKNNYLYKKYEPKDNNFISSYKYNTNYDYHKDILKSDKNSDQTSYINYNQKLANNFLNSNVKSEYNNIIDKTDSQYNLGKDKKNYLSYNKYEDNNSITNKPWNFNKNKDTSLGNNISLLLEKLSDYSEKNDNQYINNYEKNISNNNNNYFDENRDSNSLQVNTINYNDNINIDTNNIVIENNHLCFFGLSTLYRCKLKDQNSSYIVNVVDSIYLNSQNGNDTVANNILFHKRLRHINILPYKGKAADKSKLYLFFENIRGNILKAYTAPIEENIIASYAYQIIDLLEYMHTNFVIFHGLFSNIILLQKNTKEELVQILNEKNKNINKYFDIYKHGIIKVFNFDFSNIDANESDYEFDFYCLATLIYEMSTKYNTYYSNKIEGMYEQIHNTNFFFPHFVSFELKNFCYELCSKKRHCFSDLKKHAWFQKHFNF</sequence>
<dbReference type="InterPro" id="IPR000719">
    <property type="entry name" value="Prot_kinase_dom"/>
</dbReference>
<gene>
    <name evidence="3" type="ORF">YYE_03715</name>
</gene>
<name>A0A081ID59_PLAVN</name>
<evidence type="ECO:0000256" key="1">
    <source>
        <dbReference type="SAM" id="MobiDB-lite"/>
    </source>
</evidence>
<dbReference type="GO" id="GO:0004672">
    <property type="term" value="F:protein kinase activity"/>
    <property type="evidence" value="ECO:0007669"/>
    <property type="project" value="InterPro"/>
</dbReference>
<feature type="compositionally biased region" description="Basic and acidic residues" evidence="1">
    <location>
        <begin position="527"/>
        <end position="554"/>
    </location>
</feature>
<dbReference type="EMBL" id="KL446951">
    <property type="protein sequence ID" value="KEG01617.1"/>
    <property type="molecule type" value="Genomic_DNA"/>
</dbReference>
<feature type="region of interest" description="Disordered" evidence="1">
    <location>
        <begin position="527"/>
        <end position="559"/>
    </location>
</feature>
<feature type="domain" description="Protein kinase" evidence="2">
    <location>
        <begin position="1428"/>
        <end position="1676"/>
    </location>
</feature>
<dbReference type="KEGG" id="pvv:PVVCY_0602240"/>
<dbReference type="Gene3D" id="3.30.200.20">
    <property type="entry name" value="Phosphorylase Kinase, domain 1"/>
    <property type="match status" value="1"/>
</dbReference>
<dbReference type="Proteomes" id="UP000030681">
    <property type="component" value="Unassembled WGS sequence"/>
</dbReference>
<dbReference type="GeneID" id="19961921"/>
<dbReference type="PROSITE" id="PS50011">
    <property type="entry name" value="PROTEIN_KINASE_DOM"/>
    <property type="match status" value="1"/>
</dbReference>
<dbReference type="RefSeq" id="XP_008625584.2">
    <property type="nucleotide sequence ID" value="XM_008627362.2"/>
</dbReference>
<dbReference type="InterPro" id="IPR011009">
    <property type="entry name" value="Kinase-like_dom_sf"/>
</dbReference>
<protein>
    <recommendedName>
        <fullName evidence="2">Protein kinase domain-containing protein</fullName>
    </recommendedName>
</protein>
<evidence type="ECO:0000313" key="4">
    <source>
        <dbReference type="Proteomes" id="UP000030681"/>
    </source>
</evidence>
<reference evidence="3 4" key="1">
    <citation type="submission" date="2013-02" db="EMBL/GenBank/DDBJ databases">
        <title>The Genome Sequence of Plasmodium vinckei vinckei.</title>
        <authorList>
            <consortium name="The Broad Institute Genome Sequencing Platform"/>
            <consortium name="The Broad Institute Genome Sequencing Center for Infectious Disease"/>
            <person name="Neafsey D."/>
            <person name="Cheeseman I."/>
            <person name="Volkman S."/>
            <person name="Adams J."/>
            <person name="Walker B."/>
            <person name="Young S.K."/>
            <person name="Zeng Q."/>
            <person name="Gargeya S."/>
            <person name="Fitzgerald M."/>
            <person name="Haas B."/>
            <person name="Abouelleil A."/>
            <person name="Alvarado L."/>
            <person name="Arachchi H.M."/>
            <person name="Berlin A.M."/>
            <person name="Chapman S.B."/>
            <person name="Dewar J."/>
            <person name="Goldberg J."/>
            <person name="Griggs A."/>
            <person name="Gujja S."/>
            <person name="Hansen M."/>
            <person name="Howarth C."/>
            <person name="Imamovic A."/>
            <person name="Larimer J."/>
            <person name="McCowan C."/>
            <person name="Murphy C."/>
            <person name="Neiman D."/>
            <person name="Pearson M."/>
            <person name="Priest M."/>
            <person name="Roberts A."/>
            <person name="Saif S."/>
            <person name="Shea T."/>
            <person name="Sisk P."/>
            <person name="Sykes S."/>
            <person name="Wortman J."/>
            <person name="Nusbaum C."/>
            <person name="Birren B."/>
        </authorList>
    </citation>
    <scope>NUCLEOTIDE SEQUENCE [LARGE SCALE GENOMIC DNA]</scope>
    <source>
        <strain evidence="4">vinckei</strain>
    </source>
</reference>